<evidence type="ECO:0000313" key="3">
    <source>
        <dbReference type="Proteomes" id="UP000314294"/>
    </source>
</evidence>
<evidence type="ECO:0000256" key="1">
    <source>
        <dbReference type="SAM" id="Phobius"/>
    </source>
</evidence>
<sequence>MESKILHCTCPVLCEAQLIHSPSYRPTAVMIASPAYDDCFHWGNAVVEMMPIQPPKARKSCMRWSFKGFAAAPAGGVDGVVLWSHAQAGTAVIPVLRENKETVHGGAEVIGQASVEIKSQQDFPLRNLEARHLRIALQNGRFYFVCRLGLVFLVFGFYACFRFDDRLRLRFVLCRVGWSVGLRLHCCVQLLLRWFVILLAVGFSGDSLCGRFGRWRFGLGGGARLIFNELCVYRGSRVNHSATAHLWPLVTDLTPWGFSCPAPNPITRPHCGRTSA</sequence>
<keyword evidence="1" id="KW-0472">Membrane</keyword>
<gene>
    <name evidence="2" type="ORF">EYF80_010213</name>
</gene>
<keyword evidence="1" id="KW-1133">Transmembrane helix</keyword>
<comment type="caution">
    <text evidence="2">The sequence shown here is derived from an EMBL/GenBank/DDBJ whole genome shotgun (WGS) entry which is preliminary data.</text>
</comment>
<name>A0A4Z2IP78_9TELE</name>
<accession>A0A4Z2IP78</accession>
<dbReference type="Proteomes" id="UP000314294">
    <property type="component" value="Unassembled WGS sequence"/>
</dbReference>
<protein>
    <submittedName>
        <fullName evidence="2">Uncharacterized protein</fullName>
    </submittedName>
</protein>
<reference evidence="2 3" key="1">
    <citation type="submission" date="2019-03" db="EMBL/GenBank/DDBJ databases">
        <title>First draft genome of Liparis tanakae, snailfish: a comprehensive survey of snailfish specific genes.</title>
        <authorList>
            <person name="Kim W."/>
            <person name="Song I."/>
            <person name="Jeong J.-H."/>
            <person name="Kim D."/>
            <person name="Kim S."/>
            <person name="Ryu S."/>
            <person name="Song J.Y."/>
            <person name="Lee S.K."/>
        </authorList>
    </citation>
    <scope>NUCLEOTIDE SEQUENCE [LARGE SCALE GENOMIC DNA]</scope>
    <source>
        <tissue evidence="2">Muscle</tissue>
    </source>
</reference>
<keyword evidence="3" id="KW-1185">Reference proteome</keyword>
<keyword evidence="1" id="KW-0812">Transmembrane</keyword>
<organism evidence="2 3">
    <name type="scientific">Liparis tanakae</name>
    <name type="common">Tanaka's snailfish</name>
    <dbReference type="NCBI Taxonomy" id="230148"/>
    <lineage>
        <taxon>Eukaryota</taxon>
        <taxon>Metazoa</taxon>
        <taxon>Chordata</taxon>
        <taxon>Craniata</taxon>
        <taxon>Vertebrata</taxon>
        <taxon>Euteleostomi</taxon>
        <taxon>Actinopterygii</taxon>
        <taxon>Neopterygii</taxon>
        <taxon>Teleostei</taxon>
        <taxon>Neoteleostei</taxon>
        <taxon>Acanthomorphata</taxon>
        <taxon>Eupercaria</taxon>
        <taxon>Perciformes</taxon>
        <taxon>Cottioidei</taxon>
        <taxon>Cottales</taxon>
        <taxon>Liparidae</taxon>
        <taxon>Liparis</taxon>
    </lineage>
</organism>
<evidence type="ECO:0000313" key="2">
    <source>
        <dbReference type="EMBL" id="TNN79631.1"/>
    </source>
</evidence>
<dbReference type="EMBL" id="SRLO01000063">
    <property type="protein sequence ID" value="TNN79631.1"/>
    <property type="molecule type" value="Genomic_DNA"/>
</dbReference>
<feature type="transmembrane region" description="Helical" evidence="1">
    <location>
        <begin position="142"/>
        <end position="161"/>
    </location>
</feature>
<dbReference type="AlphaFoldDB" id="A0A4Z2IP78"/>
<proteinExistence type="predicted"/>